<dbReference type="PANTHER" id="PTHR10947:SF0">
    <property type="entry name" value="PHENYLALANINE--TRNA LIGASE BETA SUBUNIT"/>
    <property type="match status" value="1"/>
</dbReference>
<dbReference type="GO" id="GO:0006432">
    <property type="term" value="P:phenylalanyl-tRNA aminoacylation"/>
    <property type="evidence" value="ECO:0007669"/>
    <property type="project" value="UniProtKB-UniRule"/>
</dbReference>
<dbReference type="Gene3D" id="3.50.40.10">
    <property type="entry name" value="Phenylalanyl-trna Synthetase, Chain B, domain 3"/>
    <property type="match status" value="1"/>
</dbReference>
<dbReference type="CDD" id="cd02796">
    <property type="entry name" value="tRNA_bind_bactPheRS"/>
    <property type="match status" value="1"/>
</dbReference>
<dbReference type="InterPro" id="IPR009061">
    <property type="entry name" value="DNA-bd_dom_put_sf"/>
</dbReference>
<keyword evidence="5 16" id="KW-0820">tRNA-binding</keyword>
<dbReference type="PROSITE" id="PS50886">
    <property type="entry name" value="TRBD"/>
    <property type="match status" value="1"/>
</dbReference>
<dbReference type="InterPro" id="IPR005147">
    <property type="entry name" value="tRNA_synthase_B5-dom"/>
</dbReference>
<evidence type="ECO:0000256" key="12">
    <source>
        <dbReference type="ARBA" id="ARBA00022917"/>
    </source>
</evidence>
<comment type="catalytic activity">
    <reaction evidence="14 15">
        <text>tRNA(Phe) + L-phenylalanine + ATP = L-phenylalanyl-tRNA(Phe) + AMP + diphosphate + H(+)</text>
        <dbReference type="Rhea" id="RHEA:19413"/>
        <dbReference type="Rhea" id="RHEA-COMP:9668"/>
        <dbReference type="Rhea" id="RHEA-COMP:9699"/>
        <dbReference type="ChEBI" id="CHEBI:15378"/>
        <dbReference type="ChEBI" id="CHEBI:30616"/>
        <dbReference type="ChEBI" id="CHEBI:33019"/>
        <dbReference type="ChEBI" id="CHEBI:58095"/>
        <dbReference type="ChEBI" id="CHEBI:78442"/>
        <dbReference type="ChEBI" id="CHEBI:78531"/>
        <dbReference type="ChEBI" id="CHEBI:456215"/>
        <dbReference type="EC" id="6.1.1.20"/>
    </reaction>
</comment>
<dbReference type="FunFam" id="3.50.40.10:FF:000001">
    <property type="entry name" value="Phenylalanine--tRNA ligase beta subunit"/>
    <property type="match status" value="1"/>
</dbReference>
<dbReference type="PROSITE" id="PS51447">
    <property type="entry name" value="FDX_ACB"/>
    <property type="match status" value="1"/>
</dbReference>
<reference evidence="20 21" key="1">
    <citation type="submission" date="2020-01" db="EMBL/GenBank/DDBJ databases">
        <title>Ponticoccus aerotolerans gen. nov., sp. nov., an anaerobic bacterium and proposal of Ponticoccusceae fam. nov., Ponticoccusles ord. nov. and Ponticoccuse classis nov. in the phylum Kiritimatiellaeota.</title>
        <authorList>
            <person name="Zhou L.Y."/>
            <person name="Du Z.J."/>
        </authorList>
    </citation>
    <scope>NUCLEOTIDE SEQUENCE [LARGE SCALE GENOMIC DNA]</scope>
    <source>
        <strain evidence="20 21">S-5007</strain>
    </source>
</reference>
<dbReference type="InterPro" id="IPR005146">
    <property type="entry name" value="B3/B4_tRNA-bd"/>
</dbReference>
<dbReference type="NCBIfam" id="TIGR00472">
    <property type="entry name" value="pheT_bact"/>
    <property type="match status" value="1"/>
</dbReference>
<dbReference type="InterPro" id="IPR045864">
    <property type="entry name" value="aa-tRNA-synth_II/BPL/LPL"/>
</dbReference>
<evidence type="ECO:0000256" key="11">
    <source>
        <dbReference type="ARBA" id="ARBA00022884"/>
    </source>
</evidence>
<evidence type="ECO:0000313" key="20">
    <source>
        <dbReference type="EMBL" id="QHI69511.1"/>
    </source>
</evidence>
<evidence type="ECO:0000259" key="17">
    <source>
        <dbReference type="PROSITE" id="PS50886"/>
    </source>
</evidence>
<dbReference type="GO" id="GO:0009328">
    <property type="term" value="C:phenylalanine-tRNA ligase complex"/>
    <property type="evidence" value="ECO:0007669"/>
    <property type="project" value="TreeGrafter"/>
</dbReference>
<feature type="binding site" evidence="15">
    <location>
        <position position="465"/>
    </location>
    <ligand>
        <name>Mg(2+)</name>
        <dbReference type="ChEBI" id="CHEBI:18420"/>
        <note>shared with alpha subunit</note>
    </ligand>
</feature>
<protein>
    <recommendedName>
        <fullName evidence="15">Phenylalanine--tRNA ligase beta subunit</fullName>
        <ecNumber evidence="15">6.1.1.20</ecNumber>
    </recommendedName>
    <alternativeName>
        <fullName evidence="15">Phenylalanyl-tRNA synthetase beta subunit</fullName>
        <shortName evidence="15">PheRS</shortName>
    </alternativeName>
</protein>
<dbReference type="Pfam" id="PF03147">
    <property type="entry name" value="FDX-ACB"/>
    <property type="match status" value="1"/>
</dbReference>
<dbReference type="Gene3D" id="2.40.50.140">
    <property type="entry name" value="Nucleic acid-binding proteins"/>
    <property type="match status" value="1"/>
</dbReference>
<dbReference type="RefSeq" id="WP_160628693.1">
    <property type="nucleotide sequence ID" value="NZ_CP047593.1"/>
</dbReference>
<dbReference type="EMBL" id="CP047593">
    <property type="protein sequence ID" value="QHI69511.1"/>
    <property type="molecule type" value="Genomic_DNA"/>
</dbReference>
<dbReference type="FunFam" id="3.30.70.380:FF:000001">
    <property type="entry name" value="Phenylalanine--tRNA ligase beta subunit"/>
    <property type="match status" value="1"/>
</dbReference>
<dbReference type="InterPro" id="IPR002547">
    <property type="entry name" value="tRNA-bd_dom"/>
</dbReference>
<dbReference type="Pfam" id="PF17759">
    <property type="entry name" value="tRNA_synthFbeta"/>
    <property type="match status" value="1"/>
</dbReference>
<evidence type="ECO:0000256" key="14">
    <source>
        <dbReference type="ARBA" id="ARBA00049255"/>
    </source>
</evidence>
<evidence type="ECO:0000259" key="19">
    <source>
        <dbReference type="PROSITE" id="PS51483"/>
    </source>
</evidence>
<name>A0A6P1M6M9_9BACT</name>
<dbReference type="GO" id="GO:0000287">
    <property type="term" value="F:magnesium ion binding"/>
    <property type="evidence" value="ECO:0007669"/>
    <property type="project" value="UniProtKB-UniRule"/>
</dbReference>
<dbReference type="SUPFAM" id="SSF46955">
    <property type="entry name" value="Putative DNA-binding domain"/>
    <property type="match status" value="1"/>
</dbReference>
<evidence type="ECO:0000256" key="13">
    <source>
        <dbReference type="ARBA" id="ARBA00023146"/>
    </source>
</evidence>
<evidence type="ECO:0000256" key="1">
    <source>
        <dbReference type="ARBA" id="ARBA00004496"/>
    </source>
</evidence>
<evidence type="ECO:0000259" key="18">
    <source>
        <dbReference type="PROSITE" id="PS51447"/>
    </source>
</evidence>
<comment type="subcellular location">
    <subcellularLocation>
        <location evidence="1 15">Cytoplasm</location>
    </subcellularLocation>
</comment>
<sequence>MKFPLSWLKELVDFEDTIEGLSDKLTFAGLEVENIETIGGTFEGVVVGEIKAIEPHPNADKLRLCTVEYGADETMRVVCGAPNVEVDGKYPFAPVGTTLPGGFTLKKAKIRGEVSMGMLCAKDELGLGNDHAGLMVLNADLAPGTPFANLMPPPETVFELEITPNRPDCLSIIGIAREVAAIYGAELRMPSIELKESTETAESLISVDIQDAERCPRYTARVLKNAKVGPSPDWMVARLEACGIRAISNLVDITNYVMLETGHPLHAFDYHLVKDGKIIVRRAEAGETFTTLDDEERELTDEMLVIADPEKAVALAGVMGGANTEIKDDTSTVLLEAATFEQSGIRHTAKALGHFTDSSYRFQRGVNADTVEWASRRAAALMAELAEADLCAGVVDAYPAPKTKNQVSVKWANICKLIGLDVPVDEMKKIFQTLEMVILSSDDEGATLEIPTFRDDLVREVDMIEEVARMYGVDKIPEKLPTAQVVAGAHDDRVRAITACRKNLAGLGAREIMNYTLVNHPLLDLFGKSDDREELPHPISAEQSVLRTSLIPQMVESLGRNKSRQINNAVFFEIGRTFSKGAQQTEKVCLGVMGTPGRAALDSMRAVSEEEIFLWLKGLTEQLLIAQKVTKVKFQPLEKHGAFEEGRALKVMNGKTEIGVIGLINSNARKEWRLNDPVAAAELNLDPLISNIWKTGTVQDIPLYPATERDFAFIVDEAVRHEEIIKAINGGAPAELEKVELFDIFRGKSLEKGKKSMAYSFVYRSPKGTLTDDKVNKFHEAAGQRVCKATGAAIRES</sequence>
<dbReference type="Gene3D" id="3.30.930.10">
    <property type="entry name" value="Bira Bifunctional Protein, Domain 2"/>
    <property type="match status" value="1"/>
</dbReference>
<feature type="domain" description="TRNA-binding" evidence="17">
    <location>
        <begin position="39"/>
        <end position="148"/>
    </location>
</feature>
<dbReference type="EC" id="6.1.1.20" evidence="15"/>
<dbReference type="KEGG" id="taer:GT409_08600"/>
<keyword evidence="8 15" id="KW-0547">Nucleotide-binding</keyword>
<dbReference type="SUPFAM" id="SSF56037">
    <property type="entry name" value="PheT/TilS domain"/>
    <property type="match status" value="1"/>
</dbReference>
<dbReference type="SMART" id="SM00896">
    <property type="entry name" value="FDX-ACB"/>
    <property type="match status" value="1"/>
</dbReference>
<evidence type="ECO:0000256" key="4">
    <source>
        <dbReference type="ARBA" id="ARBA00022490"/>
    </source>
</evidence>
<evidence type="ECO:0000256" key="3">
    <source>
        <dbReference type="ARBA" id="ARBA00011209"/>
    </source>
</evidence>
<evidence type="ECO:0000256" key="9">
    <source>
        <dbReference type="ARBA" id="ARBA00022840"/>
    </source>
</evidence>
<gene>
    <name evidence="15" type="primary">pheT</name>
    <name evidence="20" type="ORF">GT409_08600</name>
</gene>
<keyword evidence="6 15" id="KW-0436">Ligase</keyword>
<dbReference type="InterPro" id="IPR033714">
    <property type="entry name" value="tRNA_bind_bactPheRS"/>
</dbReference>
<feature type="domain" description="B5" evidence="19">
    <location>
        <begin position="402"/>
        <end position="478"/>
    </location>
</feature>
<dbReference type="PANTHER" id="PTHR10947">
    <property type="entry name" value="PHENYLALANYL-TRNA SYNTHETASE BETA CHAIN AND LEUCINE-RICH REPEAT-CONTAINING PROTEIN 47"/>
    <property type="match status" value="1"/>
</dbReference>
<dbReference type="Pfam" id="PF01588">
    <property type="entry name" value="tRNA_bind"/>
    <property type="match status" value="1"/>
</dbReference>
<dbReference type="PROSITE" id="PS51483">
    <property type="entry name" value="B5"/>
    <property type="match status" value="1"/>
</dbReference>
<evidence type="ECO:0000313" key="21">
    <source>
        <dbReference type="Proteomes" id="UP000464954"/>
    </source>
</evidence>
<keyword evidence="11 16" id="KW-0694">RNA-binding</keyword>
<comment type="similarity">
    <text evidence="2 15">Belongs to the phenylalanyl-tRNA synthetase beta subunit family. Type 1 subfamily.</text>
</comment>
<evidence type="ECO:0000256" key="8">
    <source>
        <dbReference type="ARBA" id="ARBA00022741"/>
    </source>
</evidence>
<evidence type="ECO:0000256" key="16">
    <source>
        <dbReference type="PROSITE-ProRule" id="PRU00209"/>
    </source>
</evidence>
<dbReference type="FunFam" id="2.40.50.140:FF:000045">
    <property type="entry name" value="Phenylalanine--tRNA ligase beta subunit"/>
    <property type="match status" value="1"/>
</dbReference>
<keyword evidence="13 15" id="KW-0030">Aminoacyl-tRNA synthetase</keyword>
<keyword evidence="7 15" id="KW-0479">Metal-binding</keyword>
<organism evidence="20 21">
    <name type="scientific">Tichowtungia aerotolerans</name>
    <dbReference type="NCBI Taxonomy" id="2697043"/>
    <lineage>
        <taxon>Bacteria</taxon>
        <taxon>Pseudomonadati</taxon>
        <taxon>Kiritimatiellota</taxon>
        <taxon>Tichowtungiia</taxon>
        <taxon>Tichowtungiales</taxon>
        <taxon>Tichowtungiaceae</taxon>
        <taxon>Tichowtungia</taxon>
    </lineage>
</organism>
<evidence type="ECO:0000256" key="7">
    <source>
        <dbReference type="ARBA" id="ARBA00022723"/>
    </source>
</evidence>
<dbReference type="SMART" id="SM00874">
    <property type="entry name" value="B5"/>
    <property type="match status" value="1"/>
</dbReference>
<dbReference type="Gene3D" id="3.30.70.380">
    <property type="entry name" value="Ferrodoxin-fold anticodon-binding domain"/>
    <property type="match status" value="1"/>
</dbReference>
<dbReference type="GO" id="GO:0004826">
    <property type="term" value="F:phenylalanine-tRNA ligase activity"/>
    <property type="evidence" value="ECO:0007669"/>
    <property type="project" value="UniProtKB-UniRule"/>
</dbReference>
<dbReference type="Gene3D" id="3.30.56.10">
    <property type="match status" value="2"/>
</dbReference>
<proteinExistence type="inferred from homology"/>
<dbReference type="GO" id="GO:0000049">
    <property type="term" value="F:tRNA binding"/>
    <property type="evidence" value="ECO:0007669"/>
    <property type="project" value="UniProtKB-UniRule"/>
</dbReference>
<evidence type="ECO:0000256" key="10">
    <source>
        <dbReference type="ARBA" id="ARBA00022842"/>
    </source>
</evidence>
<comment type="cofactor">
    <cofactor evidence="15">
        <name>Mg(2+)</name>
        <dbReference type="ChEBI" id="CHEBI:18420"/>
    </cofactor>
    <text evidence="15">Binds 2 magnesium ions per tetramer.</text>
</comment>
<keyword evidence="9 15" id="KW-0067">ATP-binding</keyword>
<dbReference type="NCBIfam" id="NF045760">
    <property type="entry name" value="YtpR"/>
    <property type="match status" value="1"/>
</dbReference>
<dbReference type="GO" id="GO:0005524">
    <property type="term" value="F:ATP binding"/>
    <property type="evidence" value="ECO:0007669"/>
    <property type="project" value="UniProtKB-UniRule"/>
</dbReference>
<dbReference type="SUPFAM" id="SSF55681">
    <property type="entry name" value="Class II aaRS and biotin synthetases"/>
    <property type="match status" value="1"/>
</dbReference>
<dbReference type="AlphaFoldDB" id="A0A6P1M6M9"/>
<accession>A0A6P1M6M9</accession>
<dbReference type="InterPro" id="IPR004532">
    <property type="entry name" value="Phe-tRNA-ligase_IIc_bsu_bact"/>
</dbReference>
<keyword evidence="21" id="KW-1185">Reference proteome</keyword>
<keyword evidence="12 15" id="KW-0648">Protein biosynthesis</keyword>
<dbReference type="HAMAP" id="MF_00283">
    <property type="entry name" value="Phe_tRNA_synth_beta1"/>
    <property type="match status" value="1"/>
</dbReference>
<feature type="binding site" evidence="15">
    <location>
        <position position="466"/>
    </location>
    <ligand>
        <name>Mg(2+)</name>
        <dbReference type="ChEBI" id="CHEBI:18420"/>
        <note>shared with alpha subunit</note>
    </ligand>
</feature>
<evidence type="ECO:0000256" key="15">
    <source>
        <dbReference type="HAMAP-Rule" id="MF_00283"/>
    </source>
</evidence>
<dbReference type="SUPFAM" id="SSF54991">
    <property type="entry name" value="Anticodon-binding domain of PheRS"/>
    <property type="match status" value="1"/>
</dbReference>
<feature type="binding site" evidence="15">
    <location>
        <position position="462"/>
    </location>
    <ligand>
        <name>Mg(2+)</name>
        <dbReference type="ChEBI" id="CHEBI:18420"/>
        <note>shared with alpha subunit</note>
    </ligand>
</feature>
<dbReference type="Pfam" id="PF03484">
    <property type="entry name" value="B5"/>
    <property type="match status" value="1"/>
</dbReference>
<comment type="subunit">
    <text evidence="3 15">Tetramer of two alpha and two beta subunits.</text>
</comment>
<keyword evidence="4 15" id="KW-0963">Cytoplasm</keyword>
<dbReference type="InterPro" id="IPR045060">
    <property type="entry name" value="Phe-tRNA-ligase_IIc_bsu"/>
</dbReference>
<keyword evidence="10 15" id="KW-0460">Magnesium</keyword>
<dbReference type="SUPFAM" id="SSF50249">
    <property type="entry name" value="Nucleic acid-binding proteins"/>
    <property type="match status" value="1"/>
</dbReference>
<evidence type="ECO:0000256" key="2">
    <source>
        <dbReference type="ARBA" id="ARBA00008653"/>
    </source>
</evidence>
<dbReference type="InterPro" id="IPR036690">
    <property type="entry name" value="Fdx_antiC-bd_sf"/>
</dbReference>
<dbReference type="InterPro" id="IPR020825">
    <property type="entry name" value="Phe-tRNA_synthase-like_B3/B4"/>
</dbReference>
<dbReference type="InterPro" id="IPR012340">
    <property type="entry name" value="NA-bd_OB-fold"/>
</dbReference>
<feature type="domain" description="FDX-ACB" evidence="18">
    <location>
        <begin position="702"/>
        <end position="795"/>
    </location>
</feature>
<dbReference type="InterPro" id="IPR005121">
    <property type="entry name" value="Fdx_antiC-bd"/>
</dbReference>
<dbReference type="Proteomes" id="UP000464954">
    <property type="component" value="Chromosome"/>
</dbReference>
<dbReference type="SMART" id="SM00873">
    <property type="entry name" value="B3_4"/>
    <property type="match status" value="1"/>
</dbReference>
<evidence type="ECO:0000256" key="6">
    <source>
        <dbReference type="ARBA" id="ARBA00022598"/>
    </source>
</evidence>
<dbReference type="InterPro" id="IPR041616">
    <property type="entry name" value="PheRS_beta_core"/>
</dbReference>
<feature type="binding site" evidence="15">
    <location>
        <position position="456"/>
    </location>
    <ligand>
        <name>Mg(2+)</name>
        <dbReference type="ChEBI" id="CHEBI:18420"/>
        <note>shared with alpha subunit</note>
    </ligand>
</feature>
<dbReference type="Pfam" id="PF03483">
    <property type="entry name" value="B3_4"/>
    <property type="match status" value="1"/>
</dbReference>
<evidence type="ECO:0000256" key="5">
    <source>
        <dbReference type="ARBA" id="ARBA00022555"/>
    </source>
</evidence>